<organism evidence="1 2">
    <name type="scientific">Trifolium medium</name>
    <dbReference type="NCBI Taxonomy" id="97028"/>
    <lineage>
        <taxon>Eukaryota</taxon>
        <taxon>Viridiplantae</taxon>
        <taxon>Streptophyta</taxon>
        <taxon>Embryophyta</taxon>
        <taxon>Tracheophyta</taxon>
        <taxon>Spermatophyta</taxon>
        <taxon>Magnoliopsida</taxon>
        <taxon>eudicotyledons</taxon>
        <taxon>Gunneridae</taxon>
        <taxon>Pentapetalae</taxon>
        <taxon>rosids</taxon>
        <taxon>fabids</taxon>
        <taxon>Fabales</taxon>
        <taxon>Fabaceae</taxon>
        <taxon>Papilionoideae</taxon>
        <taxon>50 kb inversion clade</taxon>
        <taxon>NPAAA clade</taxon>
        <taxon>Hologalegina</taxon>
        <taxon>IRL clade</taxon>
        <taxon>Trifolieae</taxon>
        <taxon>Trifolium</taxon>
    </lineage>
</organism>
<comment type="caution">
    <text evidence="1">The sequence shown here is derived from an EMBL/GenBank/DDBJ whole genome shotgun (WGS) entry which is preliminary data.</text>
</comment>
<dbReference type="EMBL" id="LXQA011202710">
    <property type="protein sequence ID" value="MCI88795.1"/>
    <property type="molecule type" value="Genomic_DNA"/>
</dbReference>
<proteinExistence type="predicted"/>
<keyword evidence="2" id="KW-1185">Reference proteome</keyword>
<protein>
    <submittedName>
        <fullName evidence="1">Uncharacterized protein</fullName>
    </submittedName>
</protein>
<name>A0A392VQ20_9FABA</name>
<dbReference type="Proteomes" id="UP000265520">
    <property type="component" value="Unassembled WGS sequence"/>
</dbReference>
<dbReference type="AlphaFoldDB" id="A0A392VQ20"/>
<reference evidence="1 2" key="1">
    <citation type="journal article" date="2018" name="Front. Plant Sci.">
        <title>Red Clover (Trifolium pratense) and Zigzag Clover (T. medium) - A Picture of Genomic Similarities and Differences.</title>
        <authorList>
            <person name="Dluhosova J."/>
            <person name="Istvanek J."/>
            <person name="Nedelnik J."/>
            <person name="Repkova J."/>
        </authorList>
    </citation>
    <scope>NUCLEOTIDE SEQUENCE [LARGE SCALE GENOMIC DNA]</scope>
    <source>
        <strain evidence="2">cv. 10/8</strain>
        <tissue evidence="1">Leaf</tissue>
    </source>
</reference>
<evidence type="ECO:0000313" key="2">
    <source>
        <dbReference type="Proteomes" id="UP000265520"/>
    </source>
</evidence>
<evidence type="ECO:0000313" key="1">
    <source>
        <dbReference type="EMBL" id="MCI88795.1"/>
    </source>
</evidence>
<sequence>MLIAQVTACTVNSPKTHNSYTATAPRAIVRAFKAVFALPTVPRAEVDCAPCSTVHR</sequence>
<accession>A0A392VQ20</accession>
<feature type="non-terminal residue" evidence="1">
    <location>
        <position position="56"/>
    </location>
</feature>